<dbReference type="AlphaFoldDB" id="A0A6M3K5H4"/>
<sequence length="103" mass="11757">MNKDIKEAVEIIDELVDIACRITLPTEQERAVVEHAIRFMREQRKFTVNIGSFIIIEHQVDESSPMAMMDGETGYIKLFDTESQAEEFAGANCAWGFNICRLT</sequence>
<organism evidence="1">
    <name type="scientific">viral metagenome</name>
    <dbReference type="NCBI Taxonomy" id="1070528"/>
    <lineage>
        <taxon>unclassified sequences</taxon>
        <taxon>metagenomes</taxon>
        <taxon>organismal metagenomes</taxon>
    </lineage>
</organism>
<accession>A0A6M3K5H4</accession>
<evidence type="ECO:0000313" key="1">
    <source>
        <dbReference type="EMBL" id="QJA76632.1"/>
    </source>
</evidence>
<reference evidence="1" key="1">
    <citation type="submission" date="2020-03" db="EMBL/GenBank/DDBJ databases">
        <title>The deep terrestrial virosphere.</title>
        <authorList>
            <person name="Holmfeldt K."/>
            <person name="Nilsson E."/>
            <person name="Simone D."/>
            <person name="Lopez-Fernandez M."/>
            <person name="Wu X."/>
            <person name="de Brujin I."/>
            <person name="Lundin D."/>
            <person name="Andersson A."/>
            <person name="Bertilsson S."/>
            <person name="Dopson M."/>
        </authorList>
    </citation>
    <scope>NUCLEOTIDE SEQUENCE</scope>
    <source>
        <strain evidence="1">MM415A01474</strain>
    </source>
</reference>
<proteinExistence type="predicted"/>
<protein>
    <submittedName>
        <fullName evidence="1">Uncharacterized protein</fullName>
    </submittedName>
</protein>
<name>A0A6M3K5H4_9ZZZZ</name>
<dbReference type="EMBL" id="MT142235">
    <property type="protein sequence ID" value="QJA76632.1"/>
    <property type="molecule type" value="Genomic_DNA"/>
</dbReference>
<gene>
    <name evidence="1" type="ORF">MM415A01474_0001</name>
</gene>